<evidence type="ECO:0000313" key="3">
    <source>
        <dbReference type="WBParaSite" id="NBR_0001379401-mRNA-1"/>
    </source>
</evidence>
<sequence>MQEVGESCFTFANRILATVHAAMARQDISYKMKRALEEFLTRLRREIRYHVKMDNPLTFEQAVTKAQTVEQILAWASADYVFNPGRPAATVLAQNSAGYFTSAGFPRKVSICDFSPSAPNLASPV</sequence>
<evidence type="ECO:0000313" key="2">
    <source>
        <dbReference type="Proteomes" id="UP000271162"/>
    </source>
</evidence>
<keyword evidence="2" id="KW-1185">Reference proteome</keyword>
<name>A0A0N4YBG0_NIPBR</name>
<dbReference type="Proteomes" id="UP000271162">
    <property type="component" value="Unassembled WGS sequence"/>
</dbReference>
<proteinExistence type="predicted"/>
<reference evidence="3" key="1">
    <citation type="submission" date="2017-02" db="UniProtKB">
        <authorList>
            <consortium name="WormBaseParasite"/>
        </authorList>
    </citation>
    <scope>IDENTIFICATION</scope>
</reference>
<dbReference type="AlphaFoldDB" id="A0A0N4YBG0"/>
<organism evidence="3">
    <name type="scientific">Nippostrongylus brasiliensis</name>
    <name type="common">Rat hookworm</name>
    <dbReference type="NCBI Taxonomy" id="27835"/>
    <lineage>
        <taxon>Eukaryota</taxon>
        <taxon>Metazoa</taxon>
        <taxon>Ecdysozoa</taxon>
        <taxon>Nematoda</taxon>
        <taxon>Chromadorea</taxon>
        <taxon>Rhabditida</taxon>
        <taxon>Rhabditina</taxon>
        <taxon>Rhabditomorpha</taxon>
        <taxon>Strongyloidea</taxon>
        <taxon>Heligmosomidae</taxon>
        <taxon>Nippostrongylus</taxon>
    </lineage>
</organism>
<dbReference type="EMBL" id="UYSL01021145">
    <property type="protein sequence ID" value="VDL77384.1"/>
    <property type="molecule type" value="Genomic_DNA"/>
</dbReference>
<evidence type="ECO:0000313" key="1">
    <source>
        <dbReference type="EMBL" id="VDL77384.1"/>
    </source>
</evidence>
<accession>A0A0N4YBG0</accession>
<gene>
    <name evidence="1" type="ORF">NBR_LOCUS13795</name>
</gene>
<protein>
    <submittedName>
        <fullName evidence="3">Cytochrome P450</fullName>
    </submittedName>
</protein>
<dbReference type="WBParaSite" id="NBR_0001379401-mRNA-1">
    <property type="protein sequence ID" value="NBR_0001379401-mRNA-1"/>
    <property type="gene ID" value="NBR_0001379401"/>
</dbReference>
<reference evidence="1 2" key="2">
    <citation type="submission" date="2018-11" db="EMBL/GenBank/DDBJ databases">
        <authorList>
            <consortium name="Pathogen Informatics"/>
        </authorList>
    </citation>
    <scope>NUCLEOTIDE SEQUENCE [LARGE SCALE GENOMIC DNA]</scope>
</reference>